<evidence type="ECO:0000313" key="2">
    <source>
        <dbReference type="EnsemblPlants" id="TuG1812G0200000654.01.T01.cds259575"/>
    </source>
</evidence>
<dbReference type="EnsemblPlants" id="TuG1812G0200000654.01.T01">
    <property type="protein sequence ID" value="TuG1812G0200000654.01.T01.cds259575"/>
    <property type="gene ID" value="TuG1812G0200000654.01"/>
</dbReference>
<dbReference type="Proteomes" id="UP000015106">
    <property type="component" value="Chromosome 2"/>
</dbReference>
<keyword evidence="1" id="KW-1133">Transmembrane helix</keyword>
<reference evidence="2" key="3">
    <citation type="submission" date="2022-06" db="UniProtKB">
        <authorList>
            <consortium name="EnsemblPlants"/>
        </authorList>
    </citation>
    <scope>IDENTIFICATION</scope>
</reference>
<proteinExistence type="predicted"/>
<keyword evidence="1" id="KW-0812">Transmembrane</keyword>
<dbReference type="Gramene" id="TuG1812G0200000654.01.T01">
    <property type="protein sequence ID" value="TuG1812G0200000654.01.T01.cds259575"/>
    <property type="gene ID" value="TuG1812G0200000654.01"/>
</dbReference>
<accession>A0A8R7P9R8</accession>
<reference evidence="2" key="2">
    <citation type="submission" date="2018-03" db="EMBL/GenBank/DDBJ databases">
        <title>The Triticum urartu genome reveals the dynamic nature of wheat genome evolution.</title>
        <authorList>
            <person name="Ling H."/>
            <person name="Ma B."/>
            <person name="Shi X."/>
            <person name="Liu H."/>
            <person name="Dong L."/>
            <person name="Sun H."/>
            <person name="Cao Y."/>
            <person name="Gao Q."/>
            <person name="Zheng S."/>
            <person name="Li Y."/>
            <person name="Yu Y."/>
            <person name="Du H."/>
            <person name="Qi M."/>
            <person name="Li Y."/>
            <person name="Yu H."/>
            <person name="Cui Y."/>
            <person name="Wang N."/>
            <person name="Chen C."/>
            <person name="Wu H."/>
            <person name="Zhao Y."/>
            <person name="Zhang J."/>
            <person name="Li Y."/>
            <person name="Zhou W."/>
            <person name="Zhang B."/>
            <person name="Hu W."/>
            <person name="Eijk M."/>
            <person name="Tang J."/>
            <person name="Witsenboer H."/>
            <person name="Zhao S."/>
            <person name="Li Z."/>
            <person name="Zhang A."/>
            <person name="Wang D."/>
            <person name="Liang C."/>
        </authorList>
    </citation>
    <scope>NUCLEOTIDE SEQUENCE [LARGE SCALE GENOMIC DNA]</scope>
    <source>
        <strain evidence="2">cv. G1812</strain>
    </source>
</reference>
<reference evidence="3" key="1">
    <citation type="journal article" date="2013" name="Nature">
        <title>Draft genome of the wheat A-genome progenitor Triticum urartu.</title>
        <authorList>
            <person name="Ling H.Q."/>
            <person name="Zhao S."/>
            <person name="Liu D."/>
            <person name="Wang J."/>
            <person name="Sun H."/>
            <person name="Zhang C."/>
            <person name="Fan H."/>
            <person name="Li D."/>
            <person name="Dong L."/>
            <person name="Tao Y."/>
            <person name="Gao C."/>
            <person name="Wu H."/>
            <person name="Li Y."/>
            <person name="Cui Y."/>
            <person name="Guo X."/>
            <person name="Zheng S."/>
            <person name="Wang B."/>
            <person name="Yu K."/>
            <person name="Liang Q."/>
            <person name="Yang W."/>
            <person name="Lou X."/>
            <person name="Chen J."/>
            <person name="Feng M."/>
            <person name="Jian J."/>
            <person name="Zhang X."/>
            <person name="Luo G."/>
            <person name="Jiang Y."/>
            <person name="Liu J."/>
            <person name="Wang Z."/>
            <person name="Sha Y."/>
            <person name="Zhang B."/>
            <person name="Wu H."/>
            <person name="Tang D."/>
            <person name="Shen Q."/>
            <person name="Xue P."/>
            <person name="Zou S."/>
            <person name="Wang X."/>
            <person name="Liu X."/>
            <person name="Wang F."/>
            <person name="Yang Y."/>
            <person name="An X."/>
            <person name="Dong Z."/>
            <person name="Zhang K."/>
            <person name="Zhang X."/>
            <person name="Luo M.C."/>
            <person name="Dvorak J."/>
            <person name="Tong Y."/>
            <person name="Wang J."/>
            <person name="Yang H."/>
            <person name="Li Z."/>
            <person name="Wang D."/>
            <person name="Zhang A."/>
            <person name="Wang J."/>
        </authorList>
    </citation>
    <scope>NUCLEOTIDE SEQUENCE</scope>
    <source>
        <strain evidence="3">cv. G1812</strain>
    </source>
</reference>
<dbReference type="AlphaFoldDB" id="A0A8R7P9R8"/>
<organism evidence="2 3">
    <name type="scientific">Triticum urartu</name>
    <name type="common">Red wild einkorn</name>
    <name type="synonym">Crithodium urartu</name>
    <dbReference type="NCBI Taxonomy" id="4572"/>
    <lineage>
        <taxon>Eukaryota</taxon>
        <taxon>Viridiplantae</taxon>
        <taxon>Streptophyta</taxon>
        <taxon>Embryophyta</taxon>
        <taxon>Tracheophyta</taxon>
        <taxon>Spermatophyta</taxon>
        <taxon>Magnoliopsida</taxon>
        <taxon>Liliopsida</taxon>
        <taxon>Poales</taxon>
        <taxon>Poaceae</taxon>
        <taxon>BOP clade</taxon>
        <taxon>Pooideae</taxon>
        <taxon>Triticodae</taxon>
        <taxon>Triticeae</taxon>
        <taxon>Triticinae</taxon>
        <taxon>Triticum</taxon>
    </lineage>
</organism>
<evidence type="ECO:0000313" key="3">
    <source>
        <dbReference type="Proteomes" id="UP000015106"/>
    </source>
</evidence>
<evidence type="ECO:0000256" key="1">
    <source>
        <dbReference type="SAM" id="Phobius"/>
    </source>
</evidence>
<protein>
    <submittedName>
        <fullName evidence="2">Uncharacterized protein</fullName>
    </submittedName>
</protein>
<keyword evidence="1" id="KW-0472">Membrane</keyword>
<keyword evidence="3" id="KW-1185">Reference proteome</keyword>
<feature type="transmembrane region" description="Helical" evidence="1">
    <location>
        <begin position="15"/>
        <end position="36"/>
    </location>
</feature>
<sequence length="37" mass="4437">MATTLRYMYNDIRSIIHSFFVHGTNFIIISYSNFYVT</sequence>
<name>A0A8R7P9R8_TRIUA</name>